<evidence type="ECO:0000259" key="1">
    <source>
        <dbReference type="Pfam" id="PF04606"/>
    </source>
</evidence>
<reference evidence="2 3" key="1">
    <citation type="submission" date="2018-09" db="EMBL/GenBank/DDBJ databases">
        <title>Genome sequencing of Aeromonas veronii MS-17-88.</title>
        <authorList>
            <person name="Tekedar H.C."/>
            <person name="Arick M.A."/>
            <person name="Hsu C.-Y."/>
            <person name="Thrash A."/>
            <person name="Karsi A."/>
            <person name="Lawrence M.L."/>
            <person name="Abdelhamed H."/>
        </authorList>
    </citation>
    <scope>NUCLEOTIDE SEQUENCE [LARGE SCALE GENOMIC DNA]</scope>
    <source>
        <strain evidence="2 3">MS 17-88</strain>
    </source>
</reference>
<dbReference type="RefSeq" id="WP_120415091.1">
    <property type="nucleotide sequence ID" value="NZ_RAWX01000002.1"/>
</dbReference>
<dbReference type="Pfam" id="PF04606">
    <property type="entry name" value="Ogr_Delta"/>
    <property type="match status" value="1"/>
</dbReference>
<sequence>MRVRCNQCGAVGIITKTDHMSENVANLYCRCKSAACGHTWVSTLAYSHTLSPSSKQASAITRALIDAMPPEAINHLREKLINVDE</sequence>
<dbReference type="AlphaFoldDB" id="A0A3A9IIK2"/>
<organism evidence="2 3">
    <name type="scientific">Aeromonas veronii</name>
    <dbReference type="NCBI Taxonomy" id="654"/>
    <lineage>
        <taxon>Bacteria</taxon>
        <taxon>Pseudomonadati</taxon>
        <taxon>Pseudomonadota</taxon>
        <taxon>Gammaproteobacteria</taxon>
        <taxon>Aeromonadales</taxon>
        <taxon>Aeromonadaceae</taxon>
        <taxon>Aeromonas</taxon>
    </lineage>
</organism>
<dbReference type="InterPro" id="IPR007684">
    <property type="entry name" value="Znf_Ogr/Delta"/>
</dbReference>
<accession>A0A3A9IIK2</accession>
<dbReference type="Proteomes" id="UP000281725">
    <property type="component" value="Unassembled WGS sequence"/>
</dbReference>
<evidence type="ECO:0000313" key="2">
    <source>
        <dbReference type="EMBL" id="RKJ89770.1"/>
    </source>
</evidence>
<dbReference type="EMBL" id="RAWX01000002">
    <property type="protein sequence ID" value="RKJ89770.1"/>
    <property type="molecule type" value="Genomic_DNA"/>
</dbReference>
<proteinExistence type="predicted"/>
<gene>
    <name evidence="2" type="ORF">D6R50_11070</name>
</gene>
<name>A0A3A9IIK2_AERVE</name>
<protein>
    <submittedName>
        <fullName evidence="2">Transcriptional regulator</fullName>
    </submittedName>
</protein>
<comment type="caution">
    <text evidence="2">The sequence shown here is derived from an EMBL/GenBank/DDBJ whole genome shotgun (WGS) entry which is preliminary data.</text>
</comment>
<evidence type="ECO:0000313" key="3">
    <source>
        <dbReference type="Proteomes" id="UP000281725"/>
    </source>
</evidence>
<feature type="domain" description="Zinc finger Ogr/Delta-type" evidence="1">
    <location>
        <begin position="4"/>
        <end position="50"/>
    </location>
</feature>